<dbReference type="Gene3D" id="3.30.160.20">
    <property type="match status" value="1"/>
</dbReference>
<reference evidence="11 12" key="1">
    <citation type="journal article" date="2017" name="ISME J.">
        <title>Energy and carbon metabolisms in a deep terrestrial subsurface fluid microbial community.</title>
        <authorList>
            <person name="Momper L."/>
            <person name="Jungbluth S.P."/>
            <person name="Lee M.D."/>
            <person name="Amend J.P."/>
        </authorList>
    </citation>
    <scope>NUCLEOTIDE SEQUENCE [LARGE SCALE GENOMIC DNA]</scope>
    <source>
        <strain evidence="11">SURF_46</strain>
    </source>
</reference>
<dbReference type="NCBIfam" id="TIGR01021">
    <property type="entry name" value="rpsE_bact"/>
    <property type="match status" value="1"/>
</dbReference>
<dbReference type="FunFam" id="3.30.230.10:FF:000002">
    <property type="entry name" value="30S ribosomal protein S5"/>
    <property type="match status" value="1"/>
</dbReference>
<evidence type="ECO:0000256" key="5">
    <source>
        <dbReference type="ARBA" id="ARBA00023274"/>
    </source>
</evidence>
<dbReference type="GO" id="GO:0006412">
    <property type="term" value="P:translation"/>
    <property type="evidence" value="ECO:0007669"/>
    <property type="project" value="InterPro"/>
</dbReference>
<evidence type="ECO:0000256" key="8">
    <source>
        <dbReference type="PROSITE-ProRule" id="PRU00268"/>
    </source>
</evidence>
<dbReference type="Pfam" id="PF00333">
    <property type="entry name" value="Ribosomal_S5"/>
    <property type="match status" value="1"/>
</dbReference>
<dbReference type="InterPro" id="IPR000851">
    <property type="entry name" value="Ribosomal_uS5"/>
</dbReference>
<protein>
    <recommendedName>
        <fullName evidence="6">Small ribosomal subunit protein uS5</fullName>
    </recommendedName>
    <alternativeName>
        <fullName evidence="7">30S ribosomal protein S5</fullName>
    </alternativeName>
</protein>
<feature type="domain" description="S5 DRBM" evidence="10">
    <location>
        <begin position="13"/>
        <end position="76"/>
    </location>
</feature>
<evidence type="ECO:0000256" key="7">
    <source>
        <dbReference type="ARBA" id="ARBA00035519"/>
    </source>
</evidence>
<accession>A0A3A4ZB56</accession>
<dbReference type="AlphaFoldDB" id="A0A3A4ZB56"/>
<proteinExistence type="inferred from homology"/>
<dbReference type="Pfam" id="PF03719">
    <property type="entry name" value="Ribosomal_S5_C"/>
    <property type="match status" value="1"/>
</dbReference>
<dbReference type="SUPFAM" id="SSF54211">
    <property type="entry name" value="Ribosomal protein S5 domain 2-like"/>
    <property type="match status" value="1"/>
</dbReference>
<sequence length="154" mass="16348">MRRDQKNSNISEYLENVIEIKRVSKKTQGGSNISFSALVVVGNKKGSVGVGYGKGRDVTTAISKAIAKAKKELVTIPIKEGTILHEVRDSYGSAKVLLKPAPKGAGIIAGGSVRTVLELSGIKDISAKMLGSNNKICNIKSTLNALQKVKSRVN</sequence>
<evidence type="ECO:0000313" key="12">
    <source>
        <dbReference type="Proteomes" id="UP000265540"/>
    </source>
</evidence>
<dbReference type="GO" id="GO:0005737">
    <property type="term" value="C:cytoplasm"/>
    <property type="evidence" value="ECO:0007669"/>
    <property type="project" value="UniProtKB-ARBA"/>
</dbReference>
<evidence type="ECO:0000256" key="4">
    <source>
        <dbReference type="ARBA" id="ARBA00022980"/>
    </source>
</evidence>
<dbReference type="Gene3D" id="3.30.230.10">
    <property type="match status" value="1"/>
</dbReference>
<comment type="similarity">
    <text evidence="1 9">Belongs to the universal ribosomal protein uS5 family.</text>
</comment>
<evidence type="ECO:0000259" key="10">
    <source>
        <dbReference type="PROSITE" id="PS50881"/>
    </source>
</evidence>
<dbReference type="InterPro" id="IPR014721">
    <property type="entry name" value="Ribsml_uS5_D2-typ_fold_subgr"/>
</dbReference>
<dbReference type="GO" id="GO:0003735">
    <property type="term" value="F:structural constituent of ribosome"/>
    <property type="evidence" value="ECO:0007669"/>
    <property type="project" value="UniProtKB-UniRule"/>
</dbReference>
<dbReference type="PANTHER" id="PTHR48277">
    <property type="entry name" value="MITOCHONDRIAL RIBOSOMAL PROTEIN S5"/>
    <property type="match status" value="1"/>
</dbReference>
<comment type="caution">
    <text evidence="11">The sequence shown here is derived from an EMBL/GenBank/DDBJ whole genome shotgun (WGS) entry which is preliminary data.</text>
</comment>
<keyword evidence="5 8" id="KW-0687">Ribonucleoprotein</keyword>
<gene>
    <name evidence="11" type="primary">rpsE</name>
    <name evidence="11" type="ORF">C4561_05405</name>
</gene>
<name>A0A3A4ZB56_UNCKA</name>
<dbReference type="PROSITE" id="PS50881">
    <property type="entry name" value="S5_DSRBD"/>
    <property type="match status" value="1"/>
</dbReference>
<evidence type="ECO:0000256" key="6">
    <source>
        <dbReference type="ARBA" id="ARBA00035255"/>
    </source>
</evidence>
<dbReference type="InterPro" id="IPR020568">
    <property type="entry name" value="Ribosomal_Su5_D2-typ_SF"/>
</dbReference>
<evidence type="ECO:0000256" key="9">
    <source>
        <dbReference type="RuleBase" id="RU003823"/>
    </source>
</evidence>
<evidence type="ECO:0000256" key="3">
    <source>
        <dbReference type="ARBA" id="ARBA00022884"/>
    </source>
</evidence>
<keyword evidence="4 8" id="KW-0689">Ribosomal protein</keyword>
<dbReference type="InterPro" id="IPR005324">
    <property type="entry name" value="Ribosomal_uS5_C"/>
</dbReference>
<organism evidence="11 12">
    <name type="scientific">candidate division WWE3 bacterium</name>
    <dbReference type="NCBI Taxonomy" id="2053526"/>
    <lineage>
        <taxon>Bacteria</taxon>
        <taxon>Katanobacteria</taxon>
    </lineage>
</organism>
<dbReference type="InterPro" id="IPR005712">
    <property type="entry name" value="Ribosomal_uS5_bac-type"/>
</dbReference>
<evidence type="ECO:0000256" key="2">
    <source>
        <dbReference type="ARBA" id="ARBA00022730"/>
    </source>
</evidence>
<dbReference type="GO" id="GO:0015935">
    <property type="term" value="C:small ribosomal subunit"/>
    <property type="evidence" value="ECO:0007669"/>
    <property type="project" value="InterPro"/>
</dbReference>
<dbReference type="InterPro" id="IPR013810">
    <property type="entry name" value="Ribosomal_uS5_N"/>
</dbReference>
<dbReference type="PANTHER" id="PTHR48277:SF1">
    <property type="entry name" value="MITOCHONDRIAL RIBOSOMAL PROTEIN S5"/>
    <property type="match status" value="1"/>
</dbReference>
<dbReference type="Proteomes" id="UP000265540">
    <property type="component" value="Unassembled WGS sequence"/>
</dbReference>
<keyword evidence="3" id="KW-0694">RNA-binding</keyword>
<evidence type="ECO:0000256" key="1">
    <source>
        <dbReference type="ARBA" id="ARBA00008945"/>
    </source>
</evidence>
<evidence type="ECO:0000313" key="11">
    <source>
        <dbReference type="EMBL" id="RJR26398.1"/>
    </source>
</evidence>
<dbReference type="SUPFAM" id="SSF54768">
    <property type="entry name" value="dsRNA-binding domain-like"/>
    <property type="match status" value="1"/>
</dbReference>
<keyword evidence="2" id="KW-0699">rRNA-binding</keyword>
<dbReference type="GO" id="GO:0019843">
    <property type="term" value="F:rRNA binding"/>
    <property type="evidence" value="ECO:0007669"/>
    <property type="project" value="UniProtKB-KW"/>
</dbReference>
<dbReference type="EMBL" id="QZJF01000022">
    <property type="protein sequence ID" value="RJR26398.1"/>
    <property type="molecule type" value="Genomic_DNA"/>
</dbReference>